<proteinExistence type="predicted"/>
<dbReference type="EMBL" id="CP072800">
    <property type="protein sequence ID" value="QTR49723.1"/>
    <property type="molecule type" value="Genomic_DNA"/>
</dbReference>
<evidence type="ECO:0000313" key="2">
    <source>
        <dbReference type="Proteomes" id="UP000672027"/>
    </source>
</evidence>
<reference evidence="1 2" key="1">
    <citation type="submission" date="2021-04" db="EMBL/GenBank/DDBJ databases">
        <title>Genomics, taxonomy and metabolism of representatives of sulfur bacteria of the genus Thiothrix: Thiothrix fructosivorans QT, Thiothrix unzii A1T and three new species, Thiothrix subterranea sp. nov., Thiothrix litoralis sp. nov. and 'Candidatus Thiothrix anitrata' sp. nov.</title>
        <authorList>
            <person name="Ravin N.V."/>
            <person name="Smolyakov D."/>
            <person name="Rudenko T.S."/>
            <person name="Mardanov A.V."/>
            <person name="Beletsky A.V."/>
            <person name="Markov N.D."/>
            <person name="Fomenkov A.I."/>
            <person name="Roberts R.J."/>
            <person name="Karnachuk O.V."/>
            <person name="Novikov A."/>
            <person name="Grabovich M.Y."/>
        </authorList>
    </citation>
    <scope>NUCLEOTIDE SEQUENCE [LARGE SCALE GENOMIC DNA]</scope>
    <source>
        <strain evidence="1 2">A52</strain>
    </source>
</reference>
<keyword evidence="2" id="KW-1185">Reference proteome</keyword>
<gene>
    <name evidence="1" type="ORF">J8380_16065</name>
</gene>
<sequence length="81" mass="8776">MIHPQVSVQLLVGKVKFCLTLQQVLLTVAKHDMGKLDKYKGLFAEQGDLDMPAATTVGIAWQATPKTSDCSGCSDILNILM</sequence>
<dbReference type="RefSeq" id="WP_210226554.1">
    <property type="nucleotide sequence ID" value="NZ_CP072800.1"/>
</dbReference>
<accession>A0ABX7X4I0</accession>
<evidence type="ECO:0000313" key="1">
    <source>
        <dbReference type="EMBL" id="QTR49723.1"/>
    </source>
</evidence>
<organism evidence="1 2">
    <name type="scientific">Candidatus Thiothrix anitrata</name>
    <dbReference type="NCBI Taxonomy" id="2823902"/>
    <lineage>
        <taxon>Bacteria</taxon>
        <taxon>Pseudomonadati</taxon>
        <taxon>Pseudomonadota</taxon>
        <taxon>Gammaproteobacteria</taxon>
        <taxon>Thiotrichales</taxon>
        <taxon>Thiotrichaceae</taxon>
        <taxon>Thiothrix</taxon>
    </lineage>
</organism>
<evidence type="ECO:0008006" key="3">
    <source>
        <dbReference type="Google" id="ProtNLM"/>
    </source>
</evidence>
<protein>
    <recommendedName>
        <fullName evidence="3">HD Cas3-type domain-containing protein</fullName>
    </recommendedName>
</protein>
<name>A0ABX7X4I0_9GAMM</name>
<dbReference type="Proteomes" id="UP000672027">
    <property type="component" value="Chromosome"/>
</dbReference>